<dbReference type="Proteomes" id="UP001206126">
    <property type="component" value="Unassembled WGS sequence"/>
</dbReference>
<evidence type="ECO:0000259" key="2">
    <source>
        <dbReference type="Pfam" id="PF14252"/>
    </source>
</evidence>
<feature type="domain" description="Bacterial Ig-like" evidence="3">
    <location>
        <begin position="2154"/>
        <end position="2240"/>
    </location>
</feature>
<feature type="domain" description="Bacterial Ig-like" evidence="3">
    <location>
        <begin position="1329"/>
        <end position="1424"/>
    </location>
</feature>
<dbReference type="InterPro" id="IPR044048">
    <property type="entry name" value="Big_12"/>
</dbReference>
<dbReference type="EMBL" id="JANUHB010000004">
    <property type="protein sequence ID" value="MCS0809575.1"/>
    <property type="molecule type" value="Genomic_DNA"/>
</dbReference>
<proteinExistence type="predicted"/>
<feature type="domain" description="DUF4347" evidence="2">
    <location>
        <begin position="18"/>
        <end position="168"/>
    </location>
</feature>
<feature type="domain" description="Bacterial Ig-like" evidence="3">
    <location>
        <begin position="2054"/>
        <end position="2146"/>
    </location>
</feature>
<organism evidence="5 6">
    <name type="scientific">Massilia agilis</name>
    <dbReference type="NCBI Taxonomy" id="1811226"/>
    <lineage>
        <taxon>Bacteria</taxon>
        <taxon>Pseudomonadati</taxon>
        <taxon>Pseudomonadota</taxon>
        <taxon>Betaproteobacteria</taxon>
        <taxon>Burkholderiales</taxon>
        <taxon>Oxalobacteraceae</taxon>
        <taxon>Telluria group</taxon>
        <taxon>Massilia</taxon>
    </lineage>
</organism>
<evidence type="ECO:0000313" key="5">
    <source>
        <dbReference type="EMBL" id="MCS0809575.1"/>
    </source>
</evidence>
<feature type="domain" description="Bacterial Ig-like" evidence="3">
    <location>
        <begin position="1946"/>
        <end position="2043"/>
    </location>
</feature>
<feature type="domain" description="Bacterial Ig-like" evidence="4">
    <location>
        <begin position="345"/>
        <end position="438"/>
    </location>
</feature>
<reference evidence="5 6" key="1">
    <citation type="submission" date="2022-08" db="EMBL/GenBank/DDBJ databases">
        <title>Reclassification of Massilia species as members of the genera Telluria, Duganella, Pseudoduganella, Mokoshia gen. nov. and Zemynaea gen. nov. using orthogonal and non-orthogonal genome-based approaches.</title>
        <authorList>
            <person name="Bowman J.P."/>
        </authorList>
    </citation>
    <scope>NUCLEOTIDE SEQUENCE [LARGE SCALE GENOMIC DNA]</scope>
    <source>
        <strain evidence="5 6">JCM 31605</strain>
    </source>
</reference>
<dbReference type="RefSeq" id="WP_258823400.1">
    <property type="nucleotide sequence ID" value="NZ_JANUHB010000004.1"/>
</dbReference>
<evidence type="ECO:0000259" key="1">
    <source>
        <dbReference type="Pfam" id="PF13946"/>
    </source>
</evidence>
<dbReference type="InterPro" id="IPR044016">
    <property type="entry name" value="Big_13"/>
</dbReference>
<feature type="domain" description="DUF4214" evidence="1">
    <location>
        <begin position="2616"/>
        <end position="2663"/>
    </location>
</feature>
<dbReference type="InterPro" id="IPR025282">
    <property type="entry name" value="DUF4214"/>
</dbReference>
<keyword evidence="6" id="KW-1185">Reference proteome</keyword>
<evidence type="ECO:0000313" key="6">
    <source>
        <dbReference type="Proteomes" id="UP001206126"/>
    </source>
</evidence>
<dbReference type="InterPro" id="IPR013783">
    <property type="entry name" value="Ig-like_fold"/>
</dbReference>
<dbReference type="Gene3D" id="2.60.40.2700">
    <property type="match status" value="3"/>
</dbReference>
<dbReference type="Pfam" id="PF19078">
    <property type="entry name" value="Big_12"/>
    <property type="match status" value="1"/>
</dbReference>
<dbReference type="SUPFAM" id="SSF50939">
    <property type="entry name" value="Sialidases"/>
    <property type="match status" value="1"/>
</dbReference>
<sequence length="2676" mass="266795">MTEQALLSPDSSHPRTEIVFIEDDVQDLDWLVAHAGAGKEVVVLDSTRDGVRQIAQALHGRSGIDALHIVSHGAQGAVDLGSVTLTADNLDAYQAELQSIGASLAPGADILLYGCDVGAGNGRVFVDQLAAATGADVAASDDATGAAALGGDWSLEVQTGTVESSMASGADYPHLLAITAPVTIDFSNTGTSMAVLTGNGSDYTTDVQVDLYDSMESPVKHTFMIDGAAEAVIMSAARVRLSPKGHEQYVYIKLTGGEVFTPASLGFISVNAASMKLTITGWDANNNQVGSTLTKTISYSSLLTVDFPDFVNITTLAIASGDPLYSTVNTFDIDNLTLNYVGPLDTTAPTLAISTDKASLKHGETATITFQFTEDPNNTFTASDVTVTGGTIGALSGTGTTRTATFTPTDGVASGTATISVAANSYTDAPGNGGAAASLSTITYNTTNVAPTNGTAPSVTGTFVVGGALSATSGTWSDFDGDTLNYSYQWYRASDSSGTGAAAISGQTSATYTPTTDDAHQYLKVVVTADDGQGHAPSASSAWTVLANTKPNIVSTASITGNAMVGSTVSADTGTWDDPDGDTLTYTYQWVRHFDTSGLNFVNISGANSRSYTPTSLDAHTYLQMKFNVYDGHGGSRASFAPWLKPVLDAAPVNTAVPVISGVVGVGNALASTTGGWTDADGDTLSYTYQWYRADDGSGTNATVITGATSSNYTLAGSDVNKYVGVKVTANDGYGSQVQASSSWSLVPNNLAVASIVRAGGAAATPDHSSTSVQFTVTFTDPVTGVDAADFTLAPSGTAIGAITGVSGSGSTYTVTVDSVAGDGTLRVDLNSAGTGIQDAYGVAIPSGYSAGQTYTVDHTAPATSSPDMTAATDSGTSNADNITSNQTPAFTGTAEAGSTVSVLVDGAIVGTTTAGAGIWNYSLPTALSEGSHAITTTVSDAAGNTSAQSSPLSVTVDKTAPGVASVDVPANGAYKQGDVLTFTVHTSEAVYVNSGAPTLPLSVGGVLRSAQYVSGAGTSALQFKYTVQAGETDSDGIDASNLDLIGANLTDAAGNVFNGVLNAAVSAPGVTVDTSAPAVNSVSVPAAGSYYCGQNLDFTVNFNEAVVVGTAGGTPRIAITLGVGGTVYANYLSGSGTSALVFRHTVAPGEFDASGITVGSLSLQGGVIRDAATNDASLTLNAVGSTAAVLVDGTVATVTNVSSPDMNVAYKAGSTLTITVEMSRAVMVDTSGGVPTLALSSGGTATYTGGSGSSTLTFSYLVGAGQNTADLDYTSTAALSLNGAAIKDIAASYADADGTLPVPGTAGSLGANKAIVIDTTPPAASATGVAFSSDTGVSATDLVTKTAAQTISGSLSAPVGAGEAVKVSLDNGVTWTSANASAGASTFTLSGQTLSGGNTLKVKLVDATGNEGSVFSASYVLDTVAPAITVGAVALSSDTGSSSSDFITRNASQTITATLSGGLALGDIVYGSTDGGATWTDITAKVSGTTLTWDGVTLANGANAIKFKVSDLAGNDGAVSTQSYTVDSSAPSTSIASAQFSFDSGVSPADFITNGAAQTIMGALSAGLAAGEAVWVSLDNGGTWSAATVSGNTWILGGVTLSGSSTLKVKVSDVAGNDGPVYTQAYVLDTVAPAAALGSLQLSADSGSSSTDFITRTAAQTITATLSAALAPGDIVYGSADGGATWTDVTAKVTGTTLAWNGVTLAGSNTIKFKVSDFAGNDGAVASQAYTLDTTAPTLTFGDVHISADTGVVSTDFITNTASQTITATLSGSLAPGDTVYGSTDGGTTWTDVTSKVLGTALTWDGATLTSGGIKLKVVDTAGNDGAVSAQSYLLDTTAPAKTGAGVSFSSDTGVFATDLVTRTAAQDISGTLTAVLASDEAVYVSLDDGATWTMASASTGQATWSLPGQTLAGSGVLKVKVSDTAGNDGSVYTQAYVLDATAPAVAISGLAPSSDTGVSSTDKLTNLATPTFNGTAEAGALVKLFDTDGTTLLGSATADGAGSWSITASAMAGGSHDVSATATDTAGNTGAAPARLHIDIDLTAPAAQAAPVLLAASDSGAVGDGLTNVATPTVAGHGEAFSQVSLYDTDGATLLGSVQADATGAWQITASALAEGSHNLSVKETDAAGNVSAASAPLNLVIDTTAPAAPAAPALTAASDSDTQGDGVTEYVPVFEGSALANAKVELYDGAARIGVATADASGKWTIAPANMLLGTHSLTARQYDAAGNLSGASATFTLHVVERSVQTNLVDGVRVATTQVTLPGGQAGTAVVIPIVTPARVDSAGSPGVADIPLASNAGSSILTAQVAPGFGLSAIGGASQSAANASAMLLGAIKAATPGHAADDQGHLTGTGQSFLDKLPATQPLLVETVTPVAGGSTAPAGSLGLNGSTSPGQHVALVIDASGLPAGSTIGLQNVDFAAVIGSANLVSDGKSQVLAGDAASQHFTVGAGGSGAIYAGGGNDGFTWAPAQGQNGANPPAGGASAGVQAMLHGGAGSDTVSFNGNRDSFDIEFHNGYQVVSTKAQPSVKALVVNVETLQFGDGSVAVPTSDDLTTIAGLYQGIYGRQADLYGFEFWADAHQKYGMSWGKMAMMMITQGEWNAQHEALNGESGHDVEVLYEALFSRKADTAGLDFWVGVMKQHGLSLEQVADFMVQAPEMNGHREMVTNWDFLV</sequence>
<dbReference type="InterPro" id="IPR036278">
    <property type="entry name" value="Sialidase_sf"/>
</dbReference>
<accession>A0ABT2DE21</accession>
<feature type="domain" description="Bacterial Ig-like" evidence="3">
    <location>
        <begin position="865"/>
        <end position="958"/>
    </location>
</feature>
<dbReference type="NCBIfam" id="NF033510">
    <property type="entry name" value="Ca_tandemer"/>
    <property type="match status" value="3"/>
</dbReference>
<dbReference type="InterPro" id="IPR025592">
    <property type="entry name" value="DUF4347"/>
</dbReference>
<dbReference type="Pfam" id="PF14252">
    <property type="entry name" value="DUF4347"/>
    <property type="match status" value="1"/>
</dbReference>
<evidence type="ECO:0000259" key="4">
    <source>
        <dbReference type="Pfam" id="PF19078"/>
    </source>
</evidence>
<gene>
    <name evidence="5" type="ORF">NX774_16755</name>
</gene>
<evidence type="ECO:0000259" key="3">
    <source>
        <dbReference type="Pfam" id="PF19077"/>
    </source>
</evidence>
<dbReference type="Pfam" id="PF19077">
    <property type="entry name" value="Big_13"/>
    <property type="match status" value="5"/>
</dbReference>
<name>A0ABT2DE21_9BURK</name>
<protein>
    <submittedName>
        <fullName evidence="5">Ig-like domain-containing protein</fullName>
    </submittedName>
</protein>
<dbReference type="Gene3D" id="2.60.40.10">
    <property type="entry name" value="Immunoglobulins"/>
    <property type="match status" value="10"/>
</dbReference>
<dbReference type="Pfam" id="PF13946">
    <property type="entry name" value="DUF4214"/>
    <property type="match status" value="1"/>
</dbReference>
<comment type="caution">
    <text evidence="5">The sequence shown here is derived from an EMBL/GenBank/DDBJ whole genome shotgun (WGS) entry which is preliminary data.</text>
</comment>